<feature type="domain" description="DUF306" evidence="2">
    <location>
        <begin position="159"/>
        <end position="269"/>
    </location>
</feature>
<gene>
    <name evidence="3" type="ORF">ABII15_20140</name>
</gene>
<dbReference type="PANTHER" id="PTHR35535">
    <property type="entry name" value="HEAT SHOCK PROTEIN HSLJ"/>
    <property type="match status" value="1"/>
</dbReference>
<dbReference type="PROSITE" id="PS51257">
    <property type="entry name" value="PROKAR_LIPOPROTEIN"/>
    <property type="match status" value="1"/>
</dbReference>
<dbReference type="RefSeq" id="WP_353943719.1">
    <property type="nucleotide sequence ID" value="NZ_CP159534.1"/>
</dbReference>
<sequence>MFTQRKPRAPRFLLLAALPVAGLATVTACGDEQAPGSVKVGGAPVDGVHWTVRSMTVDGTTTRAPNGAYLEFVSDQRVRGNYGCNRFDARATVTDTGVALGKSATTKMYCEDKKQRAFEKSLAHALAAENTVKTSDDDSRLTLTGPDGAVISLVKQRDARLVGTKWTVTGLGADDGVQPLPKSAEGRARLVFAKNGTVSARLGCNSGDARTTVADGHITFGPLTSTKMGCVGEASDVEQTMRTVLKGRTSYDIQGDSLTLKAADGTTIALTAGT</sequence>
<dbReference type="InterPro" id="IPR005184">
    <property type="entry name" value="DUF306_Meta_HslJ"/>
</dbReference>
<dbReference type="KEGG" id="stac:ABII15_20140"/>
<evidence type="ECO:0000256" key="1">
    <source>
        <dbReference type="SAM" id="SignalP"/>
    </source>
</evidence>
<dbReference type="EMBL" id="CP159534">
    <property type="protein sequence ID" value="XCJ72136.1"/>
    <property type="molecule type" value="Genomic_DNA"/>
</dbReference>
<dbReference type="Gene3D" id="2.40.128.270">
    <property type="match status" value="2"/>
</dbReference>
<evidence type="ECO:0000313" key="3">
    <source>
        <dbReference type="EMBL" id="XCJ72136.1"/>
    </source>
</evidence>
<evidence type="ECO:0000259" key="2">
    <source>
        <dbReference type="Pfam" id="PF03724"/>
    </source>
</evidence>
<protein>
    <submittedName>
        <fullName evidence="3">META domain-containing protein</fullName>
    </submittedName>
</protein>
<dbReference type="AlphaFoldDB" id="A0AAU8IVK6"/>
<dbReference type="InterPro" id="IPR053147">
    <property type="entry name" value="Hsp_HslJ-like"/>
</dbReference>
<accession>A0AAU8IVK6</accession>
<dbReference type="InterPro" id="IPR038670">
    <property type="entry name" value="HslJ-like_sf"/>
</dbReference>
<keyword evidence="1" id="KW-0732">Signal</keyword>
<dbReference type="PANTHER" id="PTHR35535:SF2">
    <property type="entry name" value="DUF306 DOMAIN-CONTAINING PROTEIN"/>
    <property type="match status" value="1"/>
</dbReference>
<feature type="chain" id="PRO_5043448352" evidence="1">
    <location>
        <begin position="29"/>
        <end position="274"/>
    </location>
</feature>
<organism evidence="3">
    <name type="scientific">Streptomyces tabacisoli</name>
    <dbReference type="NCBI Taxonomy" id="3156398"/>
    <lineage>
        <taxon>Bacteria</taxon>
        <taxon>Bacillati</taxon>
        <taxon>Actinomycetota</taxon>
        <taxon>Actinomycetes</taxon>
        <taxon>Kitasatosporales</taxon>
        <taxon>Streptomycetaceae</taxon>
        <taxon>Streptomyces</taxon>
    </lineage>
</organism>
<proteinExistence type="predicted"/>
<dbReference type="Pfam" id="PF03724">
    <property type="entry name" value="META"/>
    <property type="match status" value="2"/>
</dbReference>
<reference evidence="3" key="1">
    <citation type="submission" date="2024-06" db="EMBL/GenBank/DDBJ databases">
        <title>Streptomyces sp. strain HUAS MG91 genome sequences.</title>
        <authorList>
            <person name="Mo P."/>
        </authorList>
    </citation>
    <scope>NUCLEOTIDE SEQUENCE</scope>
    <source>
        <strain evidence="3">HUAS MG91</strain>
    </source>
</reference>
<feature type="domain" description="DUF306" evidence="2">
    <location>
        <begin position="44"/>
        <end position="151"/>
    </location>
</feature>
<name>A0AAU8IVK6_9ACTN</name>
<feature type="signal peptide" evidence="1">
    <location>
        <begin position="1"/>
        <end position="28"/>
    </location>
</feature>